<accession>E0SSZ7</accession>
<dbReference type="Pfam" id="PF02018">
    <property type="entry name" value="CBM_4_9"/>
    <property type="match status" value="1"/>
</dbReference>
<feature type="domain" description="CBM-cenC" evidence="2">
    <location>
        <begin position="276"/>
        <end position="417"/>
    </location>
</feature>
<proteinExistence type="predicted"/>
<dbReference type="InterPro" id="IPR017853">
    <property type="entry name" value="GH"/>
</dbReference>
<protein>
    <submittedName>
        <fullName evidence="3">Carbohydrate-binding CenC domain protein</fullName>
    </submittedName>
</protein>
<evidence type="ECO:0000256" key="1">
    <source>
        <dbReference type="ARBA" id="ARBA00022801"/>
    </source>
</evidence>
<keyword evidence="1" id="KW-0378">Hydrolase</keyword>
<dbReference type="SUPFAM" id="SSF49785">
    <property type="entry name" value="Galactose-binding domain-like"/>
    <property type="match status" value="1"/>
</dbReference>
<dbReference type="Gene3D" id="2.60.120.260">
    <property type="entry name" value="Galactose-binding domain-like"/>
    <property type="match status" value="1"/>
</dbReference>
<sequence>MTTTLTPQYATTPTQTPPSRLFQFYLPWDDSTSSEIDLSRYLDKPAGKYGYVYVGSDGHLYVGGKRIRFLGVNIAGGAAFPTKEQADRIAARLAKFGVNLVRFHHLEAPWLNFNIFSPPGTRNINKEALDRLDYFIYKLKESGIYIDLNLLVSRKFSSVDGLPREIDMMEWKDQHVLGYFYEPVLDLQKEYARKLLLHRNPYTGLTYAEDPAIAFIEIINENGLIHSWLDGVIDRMPQVFKNVLQEKWNAYLKQKYNSTDNLLNAWGGTGAVYGDEVLRNGDFSQGPPTGLELEGFQNIYGWILEMHSPAKARWSFSNETPAGVSGRSLVVRVLQTGEPWHIQFNYPGIRVREGETYYISFWAKADKETSITVCIRQAHEPWNALSQIVTINIGREWKKYDLYLTTSSADDNARLDISGLGSNLNVYYFTGFSMKIFNGFGLRDGESLEAGNIKIFTLDEYGARTLSARRDWIEFLWNLEYSYYMEMYRFLKEELKVKALIIGTIVGCGTPNILSMLDVVDAHAYWQHPQFPGASWDPVNWYVYNTPMVNNPIGSTIPWLALKRVYGKPFTVSEYNHPAPNLFDGETAIILLSYAALQDWDAIIFFSYGSDNRDWDSKRIRGFFDIDQHPTKMASLITAYMLFVRGDIAPSKNIVLGYLSKEDEIDLISKMKVSSWNLPDGRFAGLNPIQSLMNGVAMVTDHSPKPQEASIQTQKSDIVGVNNVYRSDTGEIIWDVSIPDRGVFIVNTSRSIVITGFIGNREFDFGLIKIRVGNTLLDGWGTVALHVVDGDSFENARKIIVIAYGVTANTNEKLYDYDTQRAIVTFTPGLETIPRFEGKITNYGRWGYPPTLVEGLDIEITVKMQEDINVWALNNIGFKTKALPVTPSDRYRTIHLIHEYGTIWYEILIVN</sequence>
<dbReference type="Gene3D" id="3.20.20.80">
    <property type="entry name" value="Glycosidases"/>
    <property type="match status" value="1"/>
</dbReference>
<dbReference type="InterPro" id="IPR008979">
    <property type="entry name" value="Galactose-bd-like_sf"/>
</dbReference>
<organism evidence="3 4">
    <name type="scientific">Ignisphaera aggregans (strain DSM 17230 / JCM 13409 / AQ1.S1)</name>
    <dbReference type="NCBI Taxonomy" id="583356"/>
    <lineage>
        <taxon>Archaea</taxon>
        <taxon>Thermoproteota</taxon>
        <taxon>Thermoprotei</taxon>
        <taxon>Desulfurococcales</taxon>
        <taxon>Desulfurococcaceae</taxon>
        <taxon>Ignisphaera</taxon>
    </lineage>
</organism>
<reference evidence="3 4" key="1">
    <citation type="journal article" date="2010" name="Stand. Genomic Sci.">
        <title>Complete genome sequence of Ignisphaera aggregans type strain (AQ1.S1).</title>
        <authorList>
            <person name="Goker M."/>
            <person name="Held B."/>
            <person name="Lapidus A."/>
            <person name="Nolan M."/>
            <person name="Spring S."/>
            <person name="Yasawong M."/>
            <person name="Lucas S."/>
            <person name="Glavina Del Rio T."/>
            <person name="Tice H."/>
            <person name="Cheng J.F."/>
            <person name="Goodwin L."/>
            <person name="Tapia R."/>
            <person name="Pitluck S."/>
            <person name="Liolios K."/>
            <person name="Ivanova N."/>
            <person name="Mavromatis K."/>
            <person name="Mikhailova N."/>
            <person name="Pati A."/>
            <person name="Chen A."/>
            <person name="Palaniappan K."/>
            <person name="Brambilla E."/>
            <person name="Land M."/>
            <person name="Hauser L."/>
            <person name="Chang Y.J."/>
            <person name="Jeffries C.D."/>
            <person name="Brettin T."/>
            <person name="Detter J.C."/>
            <person name="Han C."/>
            <person name="Rohde M."/>
            <person name="Sikorski J."/>
            <person name="Woyke T."/>
            <person name="Bristow J."/>
            <person name="Eisen J.A."/>
            <person name="Markowitz V."/>
            <person name="Hugenholtz P."/>
            <person name="Kyrpides N.C."/>
            <person name="Klenk H.P."/>
        </authorList>
    </citation>
    <scope>NUCLEOTIDE SEQUENCE [LARGE SCALE GENOMIC DNA]</scope>
    <source>
        <strain evidence="4">DSM 17230 / JCM 13409 / AQ1.S1</strain>
    </source>
</reference>
<dbReference type="InterPro" id="IPR003305">
    <property type="entry name" value="CenC_carb-bd"/>
</dbReference>
<dbReference type="SUPFAM" id="SSF51445">
    <property type="entry name" value="(Trans)glycosidases"/>
    <property type="match status" value="1"/>
</dbReference>
<gene>
    <name evidence="3" type="ordered locus">Igag_1863</name>
</gene>
<dbReference type="HOGENOM" id="CLU_006956_1_0_2"/>
<evidence type="ECO:0000313" key="3">
    <source>
        <dbReference type="EMBL" id="ADM28658.1"/>
    </source>
</evidence>
<dbReference type="Proteomes" id="UP000001304">
    <property type="component" value="Chromosome"/>
</dbReference>
<dbReference type="CAZy" id="CBM4">
    <property type="family name" value="Carbohydrate-Binding Module Family 4"/>
</dbReference>
<evidence type="ECO:0000313" key="4">
    <source>
        <dbReference type="Proteomes" id="UP000001304"/>
    </source>
</evidence>
<name>E0SSZ7_IGNAA</name>
<dbReference type="BioCyc" id="IAGG583356:GHAH-1852-MONOMER"/>
<keyword evidence="4" id="KW-1185">Reference proteome</keyword>
<dbReference type="AlphaFoldDB" id="E0SSZ7"/>
<dbReference type="EMBL" id="CP002098">
    <property type="protein sequence ID" value="ADM28658.1"/>
    <property type="molecule type" value="Genomic_DNA"/>
</dbReference>
<dbReference type="KEGG" id="iag:Igag_1863"/>
<dbReference type="GO" id="GO:0016798">
    <property type="term" value="F:hydrolase activity, acting on glycosyl bonds"/>
    <property type="evidence" value="ECO:0007669"/>
    <property type="project" value="InterPro"/>
</dbReference>
<evidence type="ECO:0000259" key="2">
    <source>
        <dbReference type="Pfam" id="PF02018"/>
    </source>
</evidence>